<comment type="caution">
    <text evidence="1">The sequence shown here is derived from an EMBL/GenBank/DDBJ whole genome shotgun (WGS) entry which is preliminary data.</text>
</comment>
<organism evidence="1 2">
    <name type="scientific">Neisseria bacilliformis ATCC BAA-1200</name>
    <dbReference type="NCBI Taxonomy" id="888742"/>
    <lineage>
        <taxon>Bacteria</taxon>
        <taxon>Pseudomonadati</taxon>
        <taxon>Pseudomonadota</taxon>
        <taxon>Betaproteobacteria</taxon>
        <taxon>Neisseriales</taxon>
        <taxon>Neisseriaceae</taxon>
        <taxon>Neisseria</taxon>
    </lineage>
</organism>
<dbReference type="AlphaFoldDB" id="F2BA24"/>
<reference evidence="1 2" key="1">
    <citation type="submission" date="2011-02" db="EMBL/GenBank/DDBJ databases">
        <authorList>
            <person name="Muzny D."/>
            <person name="Qin X."/>
            <person name="Deng J."/>
            <person name="Jiang H."/>
            <person name="Liu Y."/>
            <person name="Qu J."/>
            <person name="Song X.-Z."/>
            <person name="Zhang L."/>
            <person name="Thornton R."/>
            <person name="Coyle M."/>
            <person name="Francisco L."/>
            <person name="Jackson L."/>
            <person name="Javaid M."/>
            <person name="Korchina V."/>
            <person name="Kovar C."/>
            <person name="Mata R."/>
            <person name="Mathew T."/>
            <person name="Ngo R."/>
            <person name="Nguyen L."/>
            <person name="Nguyen N."/>
            <person name="Okwuonu G."/>
            <person name="Ongeri F."/>
            <person name="Pham C."/>
            <person name="Simmons D."/>
            <person name="Wilczek-Boney K."/>
            <person name="Hale W."/>
            <person name="Jakkamsetti A."/>
            <person name="Pham P."/>
            <person name="Ruth R."/>
            <person name="San Lucas F."/>
            <person name="Warren J."/>
            <person name="Zhang J."/>
            <person name="Zhao Z."/>
            <person name="Zhou C."/>
            <person name="Zhu D."/>
            <person name="Lee S."/>
            <person name="Bess C."/>
            <person name="Blankenburg K."/>
            <person name="Forbes L."/>
            <person name="Fu Q."/>
            <person name="Gubbala S."/>
            <person name="Hirani K."/>
            <person name="Jayaseelan J.C."/>
            <person name="Lara F."/>
            <person name="Munidasa M."/>
            <person name="Palculict T."/>
            <person name="Patil S."/>
            <person name="Pu L.-L."/>
            <person name="Saada N."/>
            <person name="Tang L."/>
            <person name="Weissenberger G."/>
            <person name="Zhu Y."/>
            <person name="Hemphill L."/>
            <person name="Shang Y."/>
            <person name="Youmans B."/>
            <person name="Ayvaz T."/>
            <person name="Ross M."/>
            <person name="Santibanez J."/>
            <person name="Aqrawi P."/>
            <person name="Gross S."/>
            <person name="Joshi V."/>
            <person name="Fowler G."/>
            <person name="Nazareth L."/>
            <person name="Reid J."/>
            <person name="Worley K."/>
            <person name="Petrosino J."/>
            <person name="Highlander S."/>
            <person name="Gibbs R."/>
        </authorList>
    </citation>
    <scope>NUCLEOTIDE SEQUENCE [LARGE SCALE GENOMIC DNA]</scope>
    <source>
        <strain evidence="1 2">ATCC BAA-1200</strain>
    </source>
</reference>
<dbReference type="HOGENOM" id="CLU_3202371_0_0_4"/>
<proteinExistence type="predicted"/>
<dbReference type="Proteomes" id="UP000004105">
    <property type="component" value="Unassembled WGS sequence"/>
</dbReference>
<name>F2BA24_9NEIS</name>
<evidence type="ECO:0000313" key="1">
    <source>
        <dbReference type="EMBL" id="EGF11742.1"/>
    </source>
</evidence>
<gene>
    <name evidence="1" type="ORF">HMPREF9123_0551</name>
</gene>
<keyword evidence="2" id="KW-1185">Reference proteome</keyword>
<evidence type="ECO:0000313" key="2">
    <source>
        <dbReference type="Proteomes" id="UP000004105"/>
    </source>
</evidence>
<protein>
    <submittedName>
        <fullName evidence="1">Uncharacterized protein</fullName>
    </submittedName>
</protein>
<dbReference type="EMBL" id="AFAY01000010">
    <property type="protein sequence ID" value="EGF11742.1"/>
    <property type="molecule type" value="Genomic_DNA"/>
</dbReference>
<sequence>MINGKIRSNRRLHAAAVCAKGRLKTGFHFIKAAFSDGLLPVRHRA</sequence>
<accession>F2BA24</accession>